<evidence type="ECO:0000313" key="2">
    <source>
        <dbReference type="EMBL" id="VYU81589.1"/>
    </source>
</evidence>
<gene>
    <name evidence="2" type="ORF">CSLFYP84_04441</name>
</gene>
<evidence type="ECO:0000259" key="1">
    <source>
        <dbReference type="Pfam" id="PF12645"/>
    </source>
</evidence>
<protein>
    <submittedName>
        <fullName evidence="2">Helix-turn-helix domain protein</fullName>
    </submittedName>
</protein>
<dbReference type="SUPFAM" id="SSF88946">
    <property type="entry name" value="Sigma2 domain of RNA polymerase sigma factors"/>
    <property type="match status" value="1"/>
</dbReference>
<dbReference type="GO" id="GO:0003700">
    <property type="term" value="F:DNA-binding transcription factor activity"/>
    <property type="evidence" value="ECO:0007669"/>
    <property type="project" value="InterPro"/>
</dbReference>
<dbReference type="AlphaFoldDB" id="A0A6N3I1A9"/>
<sequence>MNFEELLLQARAGDEHAVTDILELYKPLLIKASVLDGSFDEDLYQELCIVLLKCINQFRI</sequence>
<reference evidence="2" key="1">
    <citation type="submission" date="2019-11" db="EMBL/GenBank/DDBJ databases">
        <authorList>
            <person name="Feng L."/>
        </authorList>
    </citation>
    <scope>NUCLEOTIDE SEQUENCE</scope>
    <source>
        <strain evidence="2">CsymbiosumLFYP84</strain>
    </source>
</reference>
<dbReference type="Gene3D" id="1.10.1740.10">
    <property type="match status" value="1"/>
</dbReference>
<feature type="domain" description="Helix-turn-helix conjugative transposon-like" evidence="1">
    <location>
        <begin position="5"/>
        <end position="59"/>
    </location>
</feature>
<dbReference type="InterPro" id="IPR024760">
    <property type="entry name" value="HTH_dom_conjug_TS-like"/>
</dbReference>
<proteinExistence type="predicted"/>
<dbReference type="GO" id="GO:0006352">
    <property type="term" value="P:DNA-templated transcription initiation"/>
    <property type="evidence" value="ECO:0007669"/>
    <property type="project" value="InterPro"/>
</dbReference>
<organism evidence="2">
    <name type="scientific">Clostridium symbiosum</name>
    <name type="common">Bacteroides symbiosus</name>
    <dbReference type="NCBI Taxonomy" id="1512"/>
    <lineage>
        <taxon>Bacteria</taxon>
        <taxon>Bacillati</taxon>
        <taxon>Bacillota</taxon>
        <taxon>Clostridia</taxon>
        <taxon>Lachnospirales</taxon>
        <taxon>Lachnospiraceae</taxon>
        <taxon>Otoolea</taxon>
    </lineage>
</organism>
<dbReference type="EMBL" id="CACRUA010000081">
    <property type="protein sequence ID" value="VYU81589.1"/>
    <property type="molecule type" value="Genomic_DNA"/>
</dbReference>
<accession>A0A6N3I1A9</accession>
<dbReference type="Pfam" id="PF12645">
    <property type="entry name" value="HTH_16"/>
    <property type="match status" value="1"/>
</dbReference>
<dbReference type="RefSeq" id="WP_156684993.1">
    <property type="nucleotide sequence ID" value="NZ_CACRUA010000081.1"/>
</dbReference>
<name>A0A6N3I1A9_CLOSY</name>
<dbReference type="InterPro" id="IPR013325">
    <property type="entry name" value="RNA_pol_sigma_r2"/>
</dbReference>